<feature type="signal peptide" evidence="1">
    <location>
        <begin position="1"/>
        <end position="27"/>
    </location>
</feature>
<protein>
    <submittedName>
        <fullName evidence="2">Porin</fullName>
    </submittedName>
</protein>
<organism evidence="2 3">
    <name type="scientific">Zunongwangia endophytica</name>
    <dbReference type="NCBI Taxonomy" id="1808945"/>
    <lineage>
        <taxon>Bacteria</taxon>
        <taxon>Pseudomonadati</taxon>
        <taxon>Bacteroidota</taxon>
        <taxon>Flavobacteriia</taxon>
        <taxon>Flavobacteriales</taxon>
        <taxon>Flavobacteriaceae</taxon>
        <taxon>Zunongwangia</taxon>
    </lineage>
</organism>
<reference evidence="3" key="1">
    <citation type="journal article" date="2019" name="Int. J. Syst. Evol. Microbiol.">
        <title>The Global Catalogue of Microorganisms (GCM) 10K type strain sequencing project: providing services to taxonomists for standard genome sequencing and annotation.</title>
        <authorList>
            <consortium name="The Broad Institute Genomics Platform"/>
            <consortium name="The Broad Institute Genome Sequencing Center for Infectious Disease"/>
            <person name="Wu L."/>
            <person name="Ma J."/>
        </authorList>
    </citation>
    <scope>NUCLEOTIDE SEQUENCE [LARGE SCALE GENOMIC DNA]</scope>
    <source>
        <strain evidence="3">CECT 9128</strain>
    </source>
</reference>
<comment type="caution">
    <text evidence="2">The sequence shown here is derived from an EMBL/GenBank/DDBJ whole genome shotgun (WGS) entry which is preliminary data.</text>
</comment>
<dbReference type="Proteomes" id="UP001595793">
    <property type="component" value="Unassembled WGS sequence"/>
</dbReference>
<keyword evidence="3" id="KW-1185">Reference proteome</keyword>
<evidence type="ECO:0000313" key="2">
    <source>
        <dbReference type="EMBL" id="MFC4029074.1"/>
    </source>
</evidence>
<keyword evidence="1" id="KW-0732">Signal</keyword>
<evidence type="ECO:0000256" key="1">
    <source>
        <dbReference type="SAM" id="SignalP"/>
    </source>
</evidence>
<sequence length="387" mass="44521">MKQKLPLTNYCIALLILCFLPLQESNAQEKSDEKPKPKLDIGGALRFNYNLSSWKPEMKERGGDFGFDLFRLAVQGEYKDLYINAEYRFYSEAFGGNFLKQGWLGYHLNEEQEIQIGLLQVPFGIERYNSHNWFLNLPYYVGLEDDYDMGVRYSYKGDMFEYYAAFFKNGEELTFGNNSAASSSRYSYDIVGKNKEVNQINGKLVYKPNLDGMHKIGLSAQYGGIYNIETQETGDRYALAVHYEFRTEDWFIKAQATKAEFNPENAPGNSRDIIQMGAYGTPYEVATDFEIYNFGVSRLINVDRDFVEKIEIYNDFGYMHKSIDGFAESYMNVFGVLINSGPISTYIDYAAGYNHSWLGGDFDNEFSTGDPGVKWEARFNINVGYYF</sequence>
<dbReference type="EMBL" id="JBHSAS010000012">
    <property type="protein sequence ID" value="MFC4029074.1"/>
    <property type="molecule type" value="Genomic_DNA"/>
</dbReference>
<dbReference type="InterPro" id="IPR023614">
    <property type="entry name" value="Porin_dom_sf"/>
</dbReference>
<evidence type="ECO:0000313" key="3">
    <source>
        <dbReference type="Proteomes" id="UP001595793"/>
    </source>
</evidence>
<dbReference type="Gene3D" id="2.40.160.10">
    <property type="entry name" value="Porin"/>
    <property type="match status" value="1"/>
</dbReference>
<gene>
    <name evidence="2" type="ORF">ACFOS1_16750</name>
</gene>
<feature type="chain" id="PRO_5046477425" evidence="1">
    <location>
        <begin position="28"/>
        <end position="387"/>
    </location>
</feature>
<accession>A0ABV8HAE5</accession>
<name>A0ABV8HAE5_9FLAO</name>
<dbReference type="InterPro" id="IPR010870">
    <property type="entry name" value="Porin_O/P"/>
</dbReference>
<proteinExistence type="predicted"/>
<dbReference type="SUPFAM" id="SSF56935">
    <property type="entry name" value="Porins"/>
    <property type="match status" value="1"/>
</dbReference>
<dbReference type="Pfam" id="PF07396">
    <property type="entry name" value="Porin_O_P"/>
    <property type="match status" value="1"/>
</dbReference>
<dbReference type="RefSeq" id="WP_290236785.1">
    <property type="nucleotide sequence ID" value="NZ_JAUFPZ010000002.1"/>
</dbReference>